<feature type="transmembrane region" description="Helical" evidence="1">
    <location>
        <begin position="23"/>
        <end position="46"/>
    </location>
</feature>
<proteinExistence type="predicted"/>
<sequence length="104" mass="10954">MADSNAPDDRASLQRDVLVPMEIYKVVTVFSMLIAIGLVVGGFLVLDSATDQATAETEDVNVITALLGIGLIAFGGVVYVFSTRFQPEAMGNAKDDTNQDTGNG</sequence>
<evidence type="ECO:0000259" key="2">
    <source>
        <dbReference type="Pfam" id="PF23997"/>
    </source>
</evidence>
<name>A0AAE3FU13_9EURY</name>
<evidence type="ECO:0000313" key="4">
    <source>
        <dbReference type="Proteomes" id="UP001202674"/>
    </source>
</evidence>
<keyword evidence="1" id="KW-0812">Transmembrane</keyword>
<feature type="domain" description="DUF7315" evidence="2">
    <location>
        <begin position="15"/>
        <end position="99"/>
    </location>
</feature>
<dbReference type="InterPro" id="IPR055739">
    <property type="entry name" value="DUF7315"/>
</dbReference>
<keyword evidence="4" id="KW-1185">Reference proteome</keyword>
<protein>
    <recommendedName>
        <fullName evidence="2">DUF7315 domain-containing protein</fullName>
    </recommendedName>
</protein>
<gene>
    <name evidence="3" type="ORF">AArcSt11_14790</name>
</gene>
<keyword evidence="1" id="KW-0472">Membrane</keyword>
<reference evidence="3 4" key="1">
    <citation type="journal article" date="2022" name="Syst. Appl. Microbiol.">
        <title>Natronocalculus amylovorans gen. nov., sp. nov., and Natranaeroarchaeum aerophilus sp. nov., dominant culturable amylolytic natronoarchaea from hypersaline soda lakes in southwestern Siberia.</title>
        <authorList>
            <person name="Sorokin D.Y."/>
            <person name="Elcheninov A.G."/>
            <person name="Khizhniak T.V."/>
            <person name="Koenen M."/>
            <person name="Bale N.J."/>
            <person name="Damste J.S.S."/>
            <person name="Kublanov I.V."/>
        </authorList>
    </citation>
    <scope>NUCLEOTIDE SEQUENCE [LARGE SCALE GENOMIC DNA]</scope>
    <source>
        <strain evidence="3 4">AArc-St1-1</strain>
    </source>
</reference>
<dbReference type="Pfam" id="PF23997">
    <property type="entry name" value="DUF7315"/>
    <property type="match status" value="1"/>
</dbReference>
<accession>A0AAE3FU13</accession>
<organism evidence="3 4">
    <name type="scientific">Natranaeroarchaeum aerophilus</name>
    <dbReference type="NCBI Taxonomy" id="2917711"/>
    <lineage>
        <taxon>Archaea</taxon>
        <taxon>Methanobacteriati</taxon>
        <taxon>Methanobacteriota</taxon>
        <taxon>Stenosarchaea group</taxon>
        <taxon>Halobacteria</taxon>
        <taxon>Halobacteriales</taxon>
        <taxon>Natronoarchaeaceae</taxon>
        <taxon>Natranaeroarchaeum</taxon>
    </lineage>
</organism>
<evidence type="ECO:0000256" key="1">
    <source>
        <dbReference type="SAM" id="Phobius"/>
    </source>
</evidence>
<dbReference type="Proteomes" id="UP001202674">
    <property type="component" value="Unassembled WGS sequence"/>
</dbReference>
<comment type="caution">
    <text evidence="3">The sequence shown here is derived from an EMBL/GenBank/DDBJ whole genome shotgun (WGS) entry which is preliminary data.</text>
</comment>
<evidence type="ECO:0000313" key="3">
    <source>
        <dbReference type="EMBL" id="MCL9814923.1"/>
    </source>
</evidence>
<dbReference type="RefSeq" id="WP_250598211.1">
    <property type="nucleotide sequence ID" value="NZ_JAKRVY010000010.1"/>
</dbReference>
<keyword evidence="1" id="KW-1133">Transmembrane helix</keyword>
<dbReference type="EMBL" id="JAKRVY010000010">
    <property type="protein sequence ID" value="MCL9814923.1"/>
    <property type="molecule type" value="Genomic_DNA"/>
</dbReference>
<dbReference type="AlphaFoldDB" id="A0AAE3FU13"/>
<feature type="transmembrane region" description="Helical" evidence="1">
    <location>
        <begin position="62"/>
        <end position="81"/>
    </location>
</feature>